<accession>A0A4C1SPU2</accession>
<evidence type="ECO:0000313" key="3">
    <source>
        <dbReference type="Proteomes" id="UP000299102"/>
    </source>
</evidence>
<organism evidence="2 3">
    <name type="scientific">Eumeta variegata</name>
    <name type="common">Bagworm moth</name>
    <name type="synonym">Eumeta japonica</name>
    <dbReference type="NCBI Taxonomy" id="151549"/>
    <lineage>
        <taxon>Eukaryota</taxon>
        <taxon>Metazoa</taxon>
        <taxon>Ecdysozoa</taxon>
        <taxon>Arthropoda</taxon>
        <taxon>Hexapoda</taxon>
        <taxon>Insecta</taxon>
        <taxon>Pterygota</taxon>
        <taxon>Neoptera</taxon>
        <taxon>Endopterygota</taxon>
        <taxon>Lepidoptera</taxon>
        <taxon>Glossata</taxon>
        <taxon>Ditrysia</taxon>
        <taxon>Tineoidea</taxon>
        <taxon>Psychidae</taxon>
        <taxon>Oiketicinae</taxon>
        <taxon>Eumeta</taxon>
    </lineage>
</organism>
<dbReference type="AlphaFoldDB" id="A0A4C1SPU2"/>
<evidence type="ECO:0000313" key="2">
    <source>
        <dbReference type="EMBL" id="GBP04005.1"/>
    </source>
</evidence>
<sequence length="120" mass="13471">MSIPHTLAPVRVGSVGLKPTKKVPLKLRRPRPDGTCECRRRLTCPMDDSWRLSSRHRMSPETVTGRFPFLLPGREQSVAAGWTKGYRRTIPTVTIPSAAPTQENEKGLAKQEVNSSWHLL</sequence>
<comment type="caution">
    <text evidence="2">The sequence shown here is derived from an EMBL/GenBank/DDBJ whole genome shotgun (WGS) entry which is preliminary data.</text>
</comment>
<evidence type="ECO:0000256" key="1">
    <source>
        <dbReference type="SAM" id="MobiDB-lite"/>
    </source>
</evidence>
<gene>
    <name evidence="2" type="ORF">EVAR_74777_1</name>
</gene>
<name>A0A4C1SPU2_EUMVA</name>
<feature type="region of interest" description="Disordered" evidence="1">
    <location>
        <begin position="95"/>
        <end position="120"/>
    </location>
</feature>
<reference evidence="2 3" key="1">
    <citation type="journal article" date="2019" name="Commun. Biol.">
        <title>The bagworm genome reveals a unique fibroin gene that provides high tensile strength.</title>
        <authorList>
            <person name="Kono N."/>
            <person name="Nakamura H."/>
            <person name="Ohtoshi R."/>
            <person name="Tomita M."/>
            <person name="Numata K."/>
            <person name="Arakawa K."/>
        </authorList>
    </citation>
    <scope>NUCLEOTIDE SEQUENCE [LARGE SCALE GENOMIC DNA]</scope>
</reference>
<dbReference type="EMBL" id="BGZK01000012">
    <property type="protein sequence ID" value="GBP04005.1"/>
    <property type="molecule type" value="Genomic_DNA"/>
</dbReference>
<keyword evidence="3" id="KW-1185">Reference proteome</keyword>
<dbReference type="Proteomes" id="UP000299102">
    <property type="component" value="Unassembled WGS sequence"/>
</dbReference>
<protein>
    <submittedName>
        <fullName evidence="2">Uncharacterized protein</fullName>
    </submittedName>
</protein>
<proteinExistence type="predicted"/>